<dbReference type="OrthoDB" id="5575at2759"/>
<gene>
    <name evidence="1" type="ORF">M422DRAFT_269628</name>
</gene>
<dbReference type="EMBL" id="KN837292">
    <property type="protein sequence ID" value="KIJ29017.1"/>
    <property type="molecule type" value="Genomic_DNA"/>
</dbReference>
<name>A0A0C9UJE3_SPHS4</name>
<dbReference type="AlphaFoldDB" id="A0A0C9UJE3"/>
<evidence type="ECO:0000313" key="1">
    <source>
        <dbReference type="EMBL" id="KIJ29017.1"/>
    </source>
</evidence>
<evidence type="ECO:0000313" key="2">
    <source>
        <dbReference type="Proteomes" id="UP000054279"/>
    </source>
</evidence>
<reference evidence="1 2" key="1">
    <citation type="submission" date="2014-06" db="EMBL/GenBank/DDBJ databases">
        <title>Evolutionary Origins and Diversification of the Mycorrhizal Mutualists.</title>
        <authorList>
            <consortium name="DOE Joint Genome Institute"/>
            <consortium name="Mycorrhizal Genomics Consortium"/>
            <person name="Kohler A."/>
            <person name="Kuo A."/>
            <person name="Nagy L.G."/>
            <person name="Floudas D."/>
            <person name="Copeland A."/>
            <person name="Barry K.W."/>
            <person name="Cichocki N."/>
            <person name="Veneault-Fourrey C."/>
            <person name="LaButti K."/>
            <person name="Lindquist E.A."/>
            <person name="Lipzen A."/>
            <person name="Lundell T."/>
            <person name="Morin E."/>
            <person name="Murat C."/>
            <person name="Riley R."/>
            <person name="Ohm R."/>
            <person name="Sun H."/>
            <person name="Tunlid A."/>
            <person name="Henrissat B."/>
            <person name="Grigoriev I.V."/>
            <person name="Hibbett D.S."/>
            <person name="Martin F."/>
        </authorList>
    </citation>
    <scope>NUCLEOTIDE SEQUENCE [LARGE SCALE GENOMIC DNA]</scope>
    <source>
        <strain evidence="1 2">SS14</strain>
    </source>
</reference>
<keyword evidence="2" id="KW-1185">Reference proteome</keyword>
<dbReference type="Proteomes" id="UP000054279">
    <property type="component" value="Unassembled WGS sequence"/>
</dbReference>
<proteinExistence type="predicted"/>
<dbReference type="HOGENOM" id="CLU_2251769_0_0_1"/>
<sequence length="104" mass="11466">MALRRHSGCGWRIVKGLKSSNRPTSAETNSTGLDVEFIIGIRGSQPPPSVTIRYIADRWMGAEAEIIDVFDDELTMRSLPNTHTPLLDLAFLPVADSLSSNINR</sequence>
<accession>A0A0C9UJE3</accession>
<organism evidence="1 2">
    <name type="scientific">Sphaerobolus stellatus (strain SS14)</name>
    <dbReference type="NCBI Taxonomy" id="990650"/>
    <lineage>
        <taxon>Eukaryota</taxon>
        <taxon>Fungi</taxon>
        <taxon>Dikarya</taxon>
        <taxon>Basidiomycota</taxon>
        <taxon>Agaricomycotina</taxon>
        <taxon>Agaricomycetes</taxon>
        <taxon>Phallomycetidae</taxon>
        <taxon>Geastrales</taxon>
        <taxon>Sphaerobolaceae</taxon>
        <taxon>Sphaerobolus</taxon>
    </lineage>
</organism>
<protein>
    <submittedName>
        <fullName evidence="1">Uncharacterized protein</fullName>
    </submittedName>
</protein>